<dbReference type="PANTHER" id="PTHR42964">
    <property type="entry name" value="ENOYL-COA HYDRATASE"/>
    <property type="match status" value="1"/>
</dbReference>
<dbReference type="Gene3D" id="1.10.12.10">
    <property type="entry name" value="Lyase 2-enoyl-coa Hydratase, Chain A, domain 2"/>
    <property type="match status" value="1"/>
</dbReference>
<comment type="similarity">
    <text evidence="1">Belongs to the enoyl-CoA hydratase/isomerase family.</text>
</comment>
<keyword evidence="2" id="KW-0456">Lyase</keyword>
<dbReference type="InterPro" id="IPR029045">
    <property type="entry name" value="ClpP/crotonase-like_dom_sf"/>
</dbReference>
<organism evidence="2 3">
    <name type="scientific">Solimonas marina</name>
    <dbReference type="NCBI Taxonomy" id="2714601"/>
    <lineage>
        <taxon>Bacteria</taxon>
        <taxon>Pseudomonadati</taxon>
        <taxon>Pseudomonadota</taxon>
        <taxon>Gammaproteobacteria</taxon>
        <taxon>Nevskiales</taxon>
        <taxon>Nevskiaceae</taxon>
        <taxon>Solimonas</taxon>
    </lineage>
</organism>
<evidence type="ECO:0000256" key="1">
    <source>
        <dbReference type="ARBA" id="ARBA00005254"/>
    </source>
</evidence>
<dbReference type="Gene3D" id="3.90.226.10">
    <property type="entry name" value="2-enoyl-CoA Hydratase, Chain A, domain 1"/>
    <property type="match status" value="1"/>
</dbReference>
<proteinExistence type="inferred from homology"/>
<protein>
    <submittedName>
        <fullName evidence="2">Enoyl-CoA hydratase/isomerase family protein</fullName>
        <ecNumber evidence="2">4.2.1.17</ecNumber>
    </submittedName>
</protein>
<evidence type="ECO:0000313" key="2">
    <source>
        <dbReference type="EMBL" id="NKF22144.1"/>
    </source>
</evidence>
<sequence>MASLESTVEIERAGGVARLWLNRADVHNAFNETLIAELTAALQALDADAGVRVVVLGGRGKSFCAGADLAWMRRMASYRHDENLADAERLAALLRMLHGMTKPTVARVQGAALGGGTGLVAACDIVLATPQASFGTTEVRLGLIPATISPYVLQAIGARAAQRYFLSGERIDAAEAQRIGLVHEVCEADVLDARLDAMLAALLAGAPQAQADAKRLIADVAGRPIDEALIADTSRRIAQTRAAAEARDGIAAFFDKRRPSWSAR</sequence>
<dbReference type="Pfam" id="PF00378">
    <property type="entry name" value="ECH_1"/>
    <property type="match status" value="1"/>
</dbReference>
<keyword evidence="3" id="KW-1185">Reference proteome</keyword>
<evidence type="ECO:0000313" key="3">
    <source>
        <dbReference type="Proteomes" id="UP000653472"/>
    </source>
</evidence>
<gene>
    <name evidence="2" type="ORF">G7Y82_07425</name>
</gene>
<dbReference type="SUPFAM" id="SSF52096">
    <property type="entry name" value="ClpP/crotonase"/>
    <property type="match status" value="1"/>
</dbReference>
<dbReference type="InterPro" id="IPR051683">
    <property type="entry name" value="Enoyl-CoA_Hydratase/Isomerase"/>
</dbReference>
<dbReference type="Proteomes" id="UP000653472">
    <property type="component" value="Unassembled WGS sequence"/>
</dbReference>
<dbReference type="InterPro" id="IPR001753">
    <property type="entry name" value="Enoyl-CoA_hydra/iso"/>
</dbReference>
<dbReference type="AlphaFoldDB" id="A0A969W9Q3"/>
<dbReference type="InterPro" id="IPR014748">
    <property type="entry name" value="Enoyl-CoA_hydra_C"/>
</dbReference>
<dbReference type="EC" id="4.2.1.17" evidence="2"/>
<dbReference type="CDD" id="cd06558">
    <property type="entry name" value="crotonase-like"/>
    <property type="match status" value="1"/>
</dbReference>
<reference evidence="2" key="1">
    <citation type="submission" date="2020-03" db="EMBL/GenBank/DDBJ databases">
        <title>Solimonas marina sp. nov., isolated from deep seawater of the Pacific Ocean.</title>
        <authorList>
            <person name="Liu X."/>
            <person name="Lai Q."/>
            <person name="Sun F."/>
            <person name="Gai Y."/>
            <person name="Li G."/>
            <person name="Shao Z."/>
        </authorList>
    </citation>
    <scope>NUCLEOTIDE SEQUENCE</scope>
    <source>
        <strain evidence="2">C16B3</strain>
    </source>
</reference>
<accession>A0A969W9Q3</accession>
<dbReference type="FunFam" id="3.90.226.10:FF:000066">
    <property type="entry name" value="Enoyl-CoA hydratase"/>
    <property type="match status" value="1"/>
</dbReference>
<dbReference type="RefSeq" id="WP_168147394.1">
    <property type="nucleotide sequence ID" value="NZ_JAAVXB010000003.1"/>
</dbReference>
<dbReference type="PANTHER" id="PTHR42964:SF1">
    <property type="entry name" value="POLYKETIDE BIOSYNTHESIS ENOYL-COA HYDRATASE PKSH-RELATED"/>
    <property type="match status" value="1"/>
</dbReference>
<comment type="caution">
    <text evidence="2">The sequence shown here is derived from an EMBL/GenBank/DDBJ whole genome shotgun (WGS) entry which is preliminary data.</text>
</comment>
<dbReference type="GO" id="GO:0004300">
    <property type="term" value="F:enoyl-CoA hydratase activity"/>
    <property type="evidence" value="ECO:0007669"/>
    <property type="project" value="UniProtKB-EC"/>
</dbReference>
<name>A0A969W9Q3_9GAMM</name>
<dbReference type="EMBL" id="JAAVXB010000003">
    <property type="protein sequence ID" value="NKF22144.1"/>
    <property type="molecule type" value="Genomic_DNA"/>
</dbReference>